<gene>
    <name evidence="1" type="ORF">V2V91_11835</name>
</gene>
<protein>
    <submittedName>
        <fullName evidence="1">Pyridoxamine 5'-phosphate oxidase family protein</fullName>
    </submittedName>
</protein>
<keyword evidence="2" id="KW-1185">Reference proteome</keyword>
<dbReference type="Gene3D" id="2.30.110.10">
    <property type="entry name" value="Electron Transport, Fmn-binding Protein, Chain A"/>
    <property type="match status" value="1"/>
</dbReference>
<dbReference type="InterPro" id="IPR024747">
    <property type="entry name" value="Pyridox_Oxase-rel"/>
</dbReference>
<dbReference type="RefSeq" id="WP_300591846.1">
    <property type="nucleotide sequence ID" value="NZ_BAAAUO010000001.1"/>
</dbReference>
<reference evidence="1 2" key="1">
    <citation type="submission" date="2024-01" db="EMBL/GenBank/DDBJ databases">
        <title>the genome sequence of strain Microbacterium schleiferi NBRC 15075.</title>
        <authorList>
            <person name="Ding Y."/>
            <person name="Zhang G."/>
        </authorList>
    </citation>
    <scope>NUCLEOTIDE SEQUENCE [LARGE SCALE GENOMIC DNA]</scope>
    <source>
        <strain evidence="1 2">NBRC 15075</strain>
    </source>
</reference>
<proteinExistence type="predicted"/>
<dbReference type="PANTHER" id="PTHR34071">
    <property type="entry name" value="5-NITROIMIDAZOLE ANTIBIOTICS RESISTANCE PROTEIN, NIMA-FAMILY-RELATED PROTEIN-RELATED"/>
    <property type="match status" value="1"/>
</dbReference>
<dbReference type="Proteomes" id="UP001351900">
    <property type="component" value="Unassembled WGS sequence"/>
</dbReference>
<accession>A0ABU7V814</accession>
<dbReference type="Pfam" id="PF12900">
    <property type="entry name" value="Pyridox_ox_2"/>
    <property type="match status" value="1"/>
</dbReference>
<dbReference type="EMBL" id="JAZHOV010000006">
    <property type="protein sequence ID" value="MEF2255817.1"/>
    <property type="molecule type" value="Genomic_DNA"/>
</dbReference>
<dbReference type="SUPFAM" id="SSF50475">
    <property type="entry name" value="FMN-binding split barrel"/>
    <property type="match status" value="1"/>
</dbReference>
<comment type="caution">
    <text evidence="1">The sequence shown here is derived from an EMBL/GenBank/DDBJ whole genome shotgun (WGS) entry which is preliminary data.</text>
</comment>
<sequence length="244" mass="25832">MTSETPASPSLQVRRKPQRQNTDTEVLFGILAEGIVAHVGFVRGGAPIVLPYLYGVGDLGEGPVLLLHGSTGGGLFLDAAGDGVPVSVTVTHVDGLVFAASTFESSANYRSAVVFGRARIVPDELRERALWQVSDHLMPGRRAEVREMTRKEVRATHVLQVPLDQASVKVRFDGVGDTPDDGEDHTVWAGVVPLAVLAGTPVGSPVTQAAGATDAASVAAFTQRLHDLAAEREARLREIMQPGD</sequence>
<evidence type="ECO:0000313" key="1">
    <source>
        <dbReference type="EMBL" id="MEF2255817.1"/>
    </source>
</evidence>
<dbReference type="InterPro" id="IPR012349">
    <property type="entry name" value="Split_barrel_FMN-bd"/>
</dbReference>
<name>A0ABU7V814_9MICO</name>
<organism evidence="1 2">
    <name type="scientific">Microbacterium schleiferi</name>
    <dbReference type="NCBI Taxonomy" id="69362"/>
    <lineage>
        <taxon>Bacteria</taxon>
        <taxon>Bacillati</taxon>
        <taxon>Actinomycetota</taxon>
        <taxon>Actinomycetes</taxon>
        <taxon>Micrococcales</taxon>
        <taxon>Microbacteriaceae</taxon>
        <taxon>Microbacterium</taxon>
    </lineage>
</organism>
<evidence type="ECO:0000313" key="2">
    <source>
        <dbReference type="Proteomes" id="UP001351900"/>
    </source>
</evidence>
<dbReference type="PANTHER" id="PTHR34071:SF2">
    <property type="entry name" value="FLAVIN-NUCLEOTIDE-BINDING PROTEIN"/>
    <property type="match status" value="1"/>
</dbReference>